<dbReference type="AlphaFoldDB" id="A0A1I2C112"/>
<dbReference type="OrthoDB" id="1440774at2"/>
<evidence type="ECO:0000256" key="1">
    <source>
        <dbReference type="SAM" id="SignalP"/>
    </source>
</evidence>
<feature type="signal peptide" evidence="1">
    <location>
        <begin position="1"/>
        <end position="18"/>
    </location>
</feature>
<feature type="chain" id="PRO_5011744381" evidence="1">
    <location>
        <begin position="19"/>
        <end position="242"/>
    </location>
</feature>
<accession>A0A1I2C112</accession>
<protein>
    <submittedName>
        <fullName evidence="2">GLPGLI family protein</fullName>
    </submittedName>
</protein>
<dbReference type="Pfam" id="PF22252">
    <property type="entry name" value="PNGase_F-II_N"/>
    <property type="match status" value="1"/>
</dbReference>
<organism evidence="2 3">
    <name type="scientific">Thermoflexibacter ruber</name>
    <dbReference type="NCBI Taxonomy" id="1003"/>
    <lineage>
        <taxon>Bacteria</taxon>
        <taxon>Pseudomonadati</taxon>
        <taxon>Bacteroidota</taxon>
        <taxon>Cytophagia</taxon>
        <taxon>Cytophagales</taxon>
        <taxon>Thermoflexibacteraceae</taxon>
        <taxon>Thermoflexibacter</taxon>
    </lineage>
</organism>
<evidence type="ECO:0000313" key="3">
    <source>
        <dbReference type="Proteomes" id="UP000199513"/>
    </source>
</evidence>
<name>A0A1I2C112_9BACT</name>
<dbReference type="EMBL" id="FONY01000004">
    <property type="protein sequence ID" value="SFE62061.1"/>
    <property type="molecule type" value="Genomic_DNA"/>
</dbReference>
<dbReference type="NCBIfam" id="TIGR01200">
    <property type="entry name" value="GLPGLI"/>
    <property type="match status" value="1"/>
</dbReference>
<keyword evidence="3" id="KW-1185">Reference proteome</keyword>
<dbReference type="InterPro" id="IPR005901">
    <property type="entry name" value="GLPGLI"/>
</dbReference>
<dbReference type="RefSeq" id="WP_091539803.1">
    <property type="nucleotide sequence ID" value="NZ_FONY01000004.1"/>
</dbReference>
<keyword evidence="1" id="KW-0732">Signal</keyword>
<dbReference type="Proteomes" id="UP000199513">
    <property type="component" value="Unassembled WGS sequence"/>
</dbReference>
<evidence type="ECO:0000313" key="2">
    <source>
        <dbReference type="EMBL" id="SFE62061.1"/>
    </source>
</evidence>
<sequence>MKKLIFLILILTSAVAFAQKNEGIVLYEVKVNMHRRIPADRQEMKAMIPEFRTTKMELIFNQNESLFKNVEEDEDEEVNANGGAMRMRFMMPQNELYFNFAENKKVEMREFMTKKFLLEGEIKPNAWKISDEETKEIKGYVCKKATFTNEERKMNIVAWFTEQIPVSAGPDNYNSLMGLVLQVDINDGEIVTTASNIEFKKLKKGDIKIPTEGKKITQEEFRKMVEEQMKQMGGNGMRIFRN</sequence>
<dbReference type="STRING" id="1003.SAMN04488541_100430"/>
<proteinExistence type="predicted"/>
<reference evidence="2 3" key="1">
    <citation type="submission" date="2016-10" db="EMBL/GenBank/DDBJ databases">
        <authorList>
            <person name="de Groot N.N."/>
        </authorList>
    </citation>
    <scope>NUCLEOTIDE SEQUENCE [LARGE SCALE GENOMIC DNA]</scope>
    <source>
        <strain>GEY</strain>
        <strain evidence="3">DSM 9560</strain>
    </source>
</reference>
<gene>
    <name evidence="2" type="ORF">SAMN04488541_100430</name>
</gene>